<sequence>MENTRSAADTSAWQIKDHLLAILPAGVLFGATVAMRLPQHPHLDVVIISLLAVSGLVTVLVHASAFQQARLGRVAILVALGCAISRTRFFAETPTSLNDLPTILREYIFLMGVVVFVVAMMAPSADEPRQPSDSIINEERMLVPEPRNTRCKPGTKQSWDIASSISHLDLLSNLGSLDLKFMPGPKSHYSDLSGSGESAVTLSSGLIRDPSKLMEIIQWVKAAAPPSFGRKGDSTSTENVLHEVSVYSRSSAFKFFVSHDGLTSPSDSSLTPSPGPSSSSQPRGPLDALDSPPLPTPITPGIRPVEHDDFPASQPPQVSDNTEPGGIPIKDPILALRVSRTGNLFAAITTTSITVWQTKPAVILAVVIRSDYSLQTYGKNVDLLLRPDAAILVIHTDQGYLITYSLATDSDSRVYKPHFANYSNVQRRRQSLIGSLTGLPPDQILWGAGEGPGVRDLSVRFRMVIKVDAGIESALALDDELMVSTRKPAAVQCIRWTPDSTGSQTRTEIISRMGWVEKKATIVQMTHDRPMNLLTWITRSGRAYAVQRYNHRAETSQADDPDAKRLFKGHCFHIPQGENDRAITAVINARFSLIAVGCCDGTVQVYSVRDYAGNIPHSHTHQVPVSTASSGAFTTLSYSPDGYCLFAGFEKGWSTWSMFGKLGSHSFGSEETTSRANGEEWLSGIAGATWVGGGSEILMTARKHEAVWSLEMAKNAVTGCYNDANVFRTVLQTPSSVMVYRGYDVPDLTSISAEPFLWHTAKMPPTYLLNQWPIRQTVISPDGRYVAVAGRRGLAHYSVNSGRWKTFASESMENEFQVRGGMCWHQHILVAAVEANRKFELRLFSRETALDPAQILHTQTIPAPVVLVTTSGEDSLLVYTYENLLYHFIFTPHGGSIRLIQVGQIAFHGIVRSPARVRGLSWILPDTQLTDGDPSQDVAVASVIFLVDGKLVLLRPSLNDDGQLKYDMRVIAQNVEYHASVRDQPLRNANRQLEDNPLRNGPPALKDSLWVFDGMELKAWPDISEVLDATGENGKESPSPVSIPVDFYPLSILLEKGIILGVESDLVQRRDVNFSYFHFAIRTHLILPDLLRFYLMQSRSVEASNLAHQYKELEYFAHGLEILLHRVLDEEVDTSPKPVDAVLPRVLSLLSSFKEYLDIVLQCTRKTEVRQWKTLFAYLPQAQELFEESLQRGSLKTAGGYLIILHTLDELGSSTEQSVRLLSRAMREGDWELCKELARFLAAMDETGETLQEAMRMVEVALKQDSGQDGVGSRLQIPSSRTTNGGSGLTSGDEDGTSESERRSGSEGGSVASTISAT</sequence>
<feature type="region of interest" description="Disordered" evidence="3">
    <location>
        <begin position="264"/>
        <end position="326"/>
    </location>
</feature>
<dbReference type="InterPro" id="IPR015943">
    <property type="entry name" value="WD40/YVTN_repeat-like_dom_sf"/>
</dbReference>
<gene>
    <name evidence="7" type="ORF">FUG_LOCUS580560</name>
    <name evidence="6" type="ORF">MDCFG202_LOCUS579453</name>
</gene>
<evidence type="ECO:0000256" key="2">
    <source>
        <dbReference type="ARBA" id="ARBA00023136"/>
    </source>
</evidence>
<dbReference type="Pfam" id="PF25440">
    <property type="entry name" value="Beta-prop_RIC1_2nd"/>
    <property type="match status" value="1"/>
</dbReference>
<evidence type="ECO:0000259" key="5">
    <source>
        <dbReference type="Pfam" id="PF07064"/>
    </source>
</evidence>
<feature type="compositionally biased region" description="Low complexity" evidence="3">
    <location>
        <begin position="264"/>
        <end position="280"/>
    </location>
</feature>
<name>A0A4E9EMF5_GIBZA</name>
<evidence type="ECO:0000256" key="1">
    <source>
        <dbReference type="ARBA" id="ARBA00004370"/>
    </source>
</evidence>
<dbReference type="Pfam" id="PF07064">
    <property type="entry name" value="RIC1"/>
    <property type="match status" value="1"/>
</dbReference>
<dbReference type="GO" id="GO:0034066">
    <property type="term" value="C:Ric1-Rgp1 guanyl-nucleotide exchange factor complex"/>
    <property type="evidence" value="ECO:0007669"/>
    <property type="project" value="InterPro"/>
</dbReference>
<evidence type="ECO:0000256" key="3">
    <source>
        <dbReference type="SAM" id="MobiDB-lite"/>
    </source>
</evidence>
<keyword evidence="2 4" id="KW-0472">Membrane</keyword>
<dbReference type="Proteomes" id="UP000746612">
    <property type="component" value="Unassembled WGS sequence"/>
</dbReference>
<evidence type="ECO:0000313" key="6">
    <source>
        <dbReference type="EMBL" id="CAG2009075.1"/>
    </source>
</evidence>
<dbReference type="InterPro" id="IPR009771">
    <property type="entry name" value="RIC1_C"/>
</dbReference>
<feature type="transmembrane region" description="Helical" evidence="4">
    <location>
        <begin position="20"/>
        <end position="38"/>
    </location>
</feature>
<dbReference type="GO" id="GO:0000139">
    <property type="term" value="C:Golgi membrane"/>
    <property type="evidence" value="ECO:0007669"/>
    <property type="project" value="TreeGrafter"/>
</dbReference>
<dbReference type="PANTHER" id="PTHR22746:SF10">
    <property type="entry name" value="GUANINE NUCLEOTIDE EXCHANGE FACTOR SUBUNIT RIC1"/>
    <property type="match status" value="1"/>
</dbReference>
<dbReference type="SUPFAM" id="SSF50969">
    <property type="entry name" value="YVTN repeat-like/Quinoprotein amine dehydrogenase"/>
    <property type="match status" value="1"/>
</dbReference>
<evidence type="ECO:0000256" key="4">
    <source>
        <dbReference type="SAM" id="Phobius"/>
    </source>
</evidence>
<dbReference type="InterPro" id="IPR036322">
    <property type="entry name" value="WD40_repeat_dom_sf"/>
</dbReference>
<dbReference type="GO" id="GO:0005829">
    <property type="term" value="C:cytosol"/>
    <property type="evidence" value="ECO:0007669"/>
    <property type="project" value="TreeGrafter"/>
</dbReference>
<proteinExistence type="predicted"/>
<dbReference type="GO" id="GO:0042147">
    <property type="term" value="P:retrograde transport, endosome to Golgi"/>
    <property type="evidence" value="ECO:0007669"/>
    <property type="project" value="TreeGrafter"/>
</dbReference>
<evidence type="ECO:0000313" key="7">
    <source>
        <dbReference type="EMBL" id="VIO64588.1"/>
    </source>
</evidence>
<dbReference type="InterPro" id="IPR040096">
    <property type="entry name" value="Ric1"/>
</dbReference>
<feature type="domain" description="RIC1 C-terminal alpha solenoid region" evidence="5">
    <location>
        <begin position="1089"/>
        <end position="1259"/>
    </location>
</feature>
<organism evidence="7">
    <name type="scientific">Gibberella zeae</name>
    <name type="common">Wheat head blight fungus</name>
    <name type="synonym">Fusarium graminearum</name>
    <dbReference type="NCBI Taxonomy" id="5518"/>
    <lineage>
        <taxon>Eukaryota</taxon>
        <taxon>Fungi</taxon>
        <taxon>Dikarya</taxon>
        <taxon>Ascomycota</taxon>
        <taxon>Pezizomycotina</taxon>
        <taxon>Sordariomycetes</taxon>
        <taxon>Hypocreomycetidae</taxon>
        <taxon>Hypocreales</taxon>
        <taxon>Nectriaceae</taxon>
        <taxon>Fusarium</taxon>
    </lineage>
</organism>
<feature type="region of interest" description="Disordered" evidence="3">
    <location>
        <begin position="1265"/>
        <end position="1318"/>
    </location>
</feature>
<dbReference type="InterPro" id="IPR011044">
    <property type="entry name" value="Quino_amine_DH_bsu"/>
</dbReference>
<keyword evidence="4" id="KW-0812">Transmembrane</keyword>
<feature type="transmembrane region" description="Helical" evidence="4">
    <location>
        <begin position="103"/>
        <end position="122"/>
    </location>
</feature>
<comment type="subcellular location">
    <subcellularLocation>
        <location evidence="1">Membrane</location>
    </subcellularLocation>
</comment>
<dbReference type="PANTHER" id="PTHR22746">
    <property type="entry name" value="RAB6A-GEF COMPLEX PARTNER PROTEIN 1"/>
    <property type="match status" value="1"/>
</dbReference>
<dbReference type="GO" id="GO:0006886">
    <property type="term" value="P:intracellular protein transport"/>
    <property type="evidence" value="ECO:0007669"/>
    <property type="project" value="InterPro"/>
</dbReference>
<reference evidence="7" key="1">
    <citation type="submission" date="2019-04" db="EMBL/GenBank/DDBJ databases">
        <authorList>
            <person name="Melise S."/>
            <person name="Noan J."/>
            <person name="Okalmin O."/>
        </authorList>
    </citation>
    <scope>NUCLEOTIDE SEQUENCE</scope>
    <source>
        <strain evidence="7">FN9</strain>
    </source>
</reference>
<feature type="transmembrane region" description="Helical" evidence="4">
    <location>
        <begin position="45"/>
        <end position="65"/>
    </location>
</feature>
<dbReference type="SUPFAM" id="SSF50978">
    <property type="entry name" value="WD40 repeat-like"/>
    <property type="match status" value="1"/>
</dbReference>
<dbReference type="Gene3D" id="2.130.10.10">
    <property type="entry name" value="YVTN repeat-like/Quinoprotein amine dehydrogenase"/>
    <property type="match status" value="1"/>
</dbReference>
<accession>A0A4E9EMF5</accession>
<protein>
    <recommendedName>
        <fullName evidence="5">RIC1 C-terminal alpha solenoid region domain-containing protein</fullName>
    </recommendedName>
</protein>
<keyword evidence="4" id="KW-1133">Transmembrane helix</keyword>
<reference evidence="6" key="2">
    <citation type="submission" date="2021-03" db="EMBL/GenBank/DDBJ databases">
        <authorList>
            <person name="Alouane T."/>
            <person name="Langin T."/>
            <person name="Bonhomme L."/>
        </authorList>
    </citation>
    <scope>NUCLEOTIDE SEQUENCE</scope>
    <source>
        <strain evidence="6">MDC_Fg202</strain>
    </source>
</reference>
<dbReference type="EMBL" id="CAAKMV010000207">
    <property type="protein sequence ID" value="VIO64588.1"/>
    <property type="molecule type" value="Genomic_DNA"/>
</dbReference>
<dbReference type="EMBL" id="CAJPIJ010000191">
    <property type="protein sequence ID" value="CAG2009075.1"/>
    <property type="molecule type" value="Genomic_DNA"/>
</dbReference>